<dbReference type="InterPro" id="IPR053745">
    <property type="entry name" value="Viral_Tail_Comp_sf"/>
</dbReference>
<comment type="caution">
    <text evidence="1">The sequence shown here is derived from an EMBL/GenBank/DDBJ whole genome shotgun (WGS) entry which is preliminary data.</text>
</comment>
<evidence type="ECO:0000313" key="1">
    <source>
        <dbReference type="EMBL" id="MBB4618962.1"/>
    </source>
</evidence>
<protein>
    <recommendedName>
        <fullName evidence="3">DUF3168 domain-containing protein</fullName>
    </recommendedName>
</protein>
<name>A0A7W7EYR8_9SPHN</name>
<keyword evidence="2" id="KW-1185">Reference proteome</keyword>
<dbReference type="RefSeq" id="WP_184116346.1">
    <property type="nucleotide sequence ID" value="NZ_JACHNY010000007.1"/>
</dbReference>
<reference evidence="1 2" key="1">
    <citation type="submission" date="2020-08" db="EMBL/GenBank/DDBJ databases">
        <title>Genomic Encyclopedia of Type Strains, Phase IV (KMG-IV): sequencing the most valuable type-strain genomes for metagenomic binning, comparative biology and taxonomic classification.</title>
        <authorList>
            <person name="Goeker M."/>
        </authorList>
    </citation>
    <scope>NUCLEOTIDE SEQUENCE [LARGE SCALE GENOMIC DNA]</scope>
    <source>
        <strain evidence="1 2">DSM 15867</strain>
    </source>
</reference>
<dbReference type="Gene3D" id="3.30.2000.30">
    <property type="match status" value="1"/>
</dbReference>
<dbReference type="AlphaFoldDB" id="A0A7W7EYR8"/>
<proteinExistence type="predicted"/>
<dbReference type="Proteomes" id="UP000574769">
    <property type="component" value="Unassembled WGS sequence"/>
</dbReference>
<evidence type="ECO:0000313" key="2">
    <source>
        <dbReference type="Proteomes" id="UP000574769"/>
    </source>
</evidence>
<dbReference type="EMBL" id="JACHNY010000007">
    <property type="protein sequence ID" value="MBB4618962.1"/>
    <property type="molecule type" value="Genomic_DNA"/>
</dbReference>
<accession>A0A7W7EYR8</accession>
<evidence type="ECO:0008006" key="3">
    <source>
        <dbReference type="Google" id="ProtNLM"/>
    </source>
</evidence>
<organism evidence="1 2">
    <name type="scientific">Sphingomonas abaci</name>
    <dbReference type="NCBI Taxonomy" id="237611"/>
    <lineage>
        <taxon>Bacteria</taxon>
        <taxon>Pseudomonadati</taxon>
        <taxon>Pseudomonadota</taxon>
        <taxon>Alphaproteobacteria</taxon>
        <taxon>Sphingomonadales</taxon>
        <taxon>Sphingomonadaceae</taxon>
        <taxon>Sphingomonas</taxon>
    </lineage>
</organism>
<gene>
    <name evidence="1" type="ORF">GGQ96_003112</name>
</gene>
<sequence>MSSAKSVVEAAVFAALVAKVTGATVYQDAPENAEGDLVIIGDMKSARLPGKEASADRSVTLSVVAIVNAEERAPLLALQEQCDEALDGTELDVPGWVIRGQFDDDDAVLSDDGASYTGVSSYTFLALAD</sequence>